<dbReference type="GO" id="GO:0003677">
    <property type="term" value="F:DNA binding"/>
    <property type="evidence" value="ECO:0007669"/>
    <property type="project" value="InterPro"/>
</dbReference>
<dbReference type="EMBL" id="CP031778">
    <property type="protein sequence ID" value="QDZ76562.1"/>
    <property type="molecule type" value="Genomic_DNA"/>
</dbReference>
<sequence>MQGNKQKRTKLGKWLDQNGIEQKELEIAAKVSRSTITRLCNDKNHVPTLTIVQKIMKAIKRFDSKVNVHNFWDM</sequence>
<dbReference type="Pfam" id="PF13443">
    <property type="entry name" value="HTH_26"/>
    <property type="match status" value="1"/>
</dbReference>
<accession>A0A9X7M120</accession>
<evidence type="ECO:0000313" key="2">
    <source>
        <dbReference type="EMBL" id="QDZ76562.1"/>
    </source>
</evidence>
<name>A0A9X7M120_BACCE</name>
<reference evidence="2 3" key="1">
    <citation type="journal article" date="2019" name="Ecotoxicol. Environ. Saf.">
        <title>Microbial characterization of heavy metal resistant bacterial strains isolated from an electroplating wastewater treatment plant.</title>
        <authorList>
            <person name="Cai X."/>
            <person name="Zheng X."/>
            <person name="Zhang D."/>
            <person name="Iqbal W."/>
            <person name="Liu C."/>
            <person name="Yang B."/>
            <person name="Zhao X."/>
            <person name="Lu X."/>
            <person name="Mao Y."/>
        </authorList>
    </citation>
    <scope>NUCLEOTIDE SEQUENCE [LARGE SCALE GENOMIC DNA]</scope>
    <source>
        <strain evidence="2 3">Co1-1</strain>
    </source>
</reference>
<dbReference type="RefSeq" id="WP_097858580.1">
    <property type="nucleotide sequence ID" value="NZ_CP031778.1"/>
</dbReference>
<dbReference type="Proteomes" id="UP000321735">
    <property type="component" value="Chromosome"/>
</dbReference>
<dbReference type="CDD" id="cd00093">
    <property type="entry name" value="HTH_XRE"/>
    <property type="match status" value="1"/>
</dbReference>
<evidence type="ECO:0000259" key="1">
    <source>
        <dbReference type="SMART" id="SM00530"/>
    </source>
</evidence>
<evidence type="ECO:0000313" key="3">
    <source>
        <dbReference type="Proteomes" id="UP000321735"/>
    </source>
</evidence>
<dbReference type="SUPFAM" id="SSF47413">
    <property type="entry name" value="lambda repressor-like DNA-binding domains"/>
    <property type="match status" value="1"/>
</dbReference>
<dbReference type="InterPro" id="IPR010982">
    <property type="entry name" value="Lambda_DNA-bd_dom_sf"/>
</dbReference>
<dbReference type="SMART" id="SM00530">
    <property type="entry name" value="HTH_XRE"/>
    <property type="match status" value="1"/>
</dbReference>
<protein>
    <submittedName>
        <fullName evidence="2">XRE family transcriptional regulator</fullName>
    </submittedName>
</protein>
<dbReference type="InterPro" id="IPR001387">
    <property type="entry name" value="Cro/C1-type_HTH"/>
</dbReference>
<organism evidence="2 3">
    <name type="scientific">Bacillus cereus</name>
    <dbReference type="NCBI Taxonomy" id="1396"/>
    <lineage>
        <taxon>Bacteria</taxon>
        <taxon>Bacillati</taxon>
        <taxon>Bacillota</taxon>
        <taxon>Bacilli</taxon>
        <taxon>Bacillales</taxon>
        <taxon>Bacillaceae</taxon>
        <taxon>Bacillus</taxon>
        <taxon>Bacillus cereus group</taxon>
    </lineage>
</organism>
<proteinExistence type="predicted"/>
<dbReference type="AlphaFoldDB" id="A0A9X7M120"/>
<dbReference type="Gene3D" id="1.10.260.40">
    <property type="entry name" value="lambda repressor-like DNA-binding domains"/>
    <property type="match status" value="1"/>
</dbReference>
<feature type="domain" description="HTH cro/C1-type" evidence="1">
    <location>
        <begin position="10"/>
        <end position="66"/>
    </location>
</feature>
<gene>
    <name evidence="2" type="ORF">D0437_27310</name>
</gene>